<comment type="similarity">
    <text evidence="1">Belongs to the N(4)/N(6)-methyltransferase family.</text>
</comment>
<dbReference type="GO" id="GO:0032259">
    <property type="term" value="P:methylation"/>
    <property type="evidence" value="ECO:0007669"/>
    <property type="project" value="UniProtKB-KW"/>
</dbReference>
<sequence>MSIINSDGIAGMAGLPENSVDLLLTDPPYKDFQSNRVPKARRQTPILKADFDPFMFICQAARVVKPGRHFICWLDDLTFLWVRDIYHFYFDYKSRIVWEKNNHGCGDLRYSFASRQEYAVHALRRAESRDQCVPLSNRLETTFNAPRVKKSVSAHPTAKPVEILTELIRVTTSEGELVCDPYAGGGSTLVAAKKMNRRYIGWEINSEMAKEAERRLR</sequence>
<gene>
    <name evidence="5" type="ORF">TM448A00866_0036</name>
</gene>
<dbReference type="Gene3D" id="3.40.50.150">
    <property type="entry name" value="Vaccinia Virus protein VP39"/>
    <property type="match status" value="1"/>
</dbReference>
<protein>
    <submittedName>
        <fullName evidence="5">Putative methyltransferase</fullName>
    </submittedName>
</protein>
<dbReference type="SUPFAM" id="SSF53335">
    <property type="entry name" value="S-adenosyl-L-methionine-dependent methyltransferases"/>
    <property type="match status" value="1"/>
</dbReference>
<keyword evidence="2 5" id="KW-0489">Methyltransferase</keyword>
<accession>A0A6H1ZLA6</accession>
<dbReference type="EMBL" id="MT144075">
    <property type="protein sequence ID" value="QJA48221.1"/>
    <property type="molecule type" value="Genomic_DNA"/>
</dbReference>
<evidence type="ECO:0000256" key="3">
    <source>
        <dbReference type="ARBA" id="ARBA00022679"/>
    </source>
</evidence>
<dbReference type="InterPro" id="IPR029063">
    <property type="entry name" value="SAM-dependent_MTases_sf"/>
</dbReference>
<name>A0A6H1ZLA6_9ZZZZ</name>
<dbReference type="PROSITE" id="PS00092">
    <property type="entry name" value="N6_MTASE"/>
    <property type="match status" value="1"/>
</dbReference>
<evidence type="ECO:0000313" key="5">
    <source>
        <dbReference type="EMBL" id="QJA48221.1"/>
    </source>
</evidence>
<evidence type="ECO:0000256" key="2">
    <source>
        <dbReference type="ARBA" id="ARBA00022603"/>
    </source>
</evidence>
<evidence type="ECO:0000256" key="1">
    <source>
        <dbReference type="ARBA" id="ARBA00006594"/>
    </source>
</evidence>
<dbReference type="GO" id="GO:0008170">
    <property type="term" value="F:N-methyltransferase activity"/>
    <property type="evidence" value="ECO:0007669"/>
    <property type="project" value="InterPro"/>
</dbReference>
<dbReference type="AlphaFoldDB" id="A0A6H1ZLA6"/>
<reference evidence="5" key="1">
    <citation type="submission" date="2020-03" db="EMBL/GenBank/DDBJ databases">
        <title>The deep terrestrial virosphere.</title>
        <authorList>
            <person name="Holmfeldt K."/>
            <person name="Nilsson E."/>
            <person name="Simone D."/>
            <person name="Lopez-Fernandez M."/>
            <person name="Wu X."/>
            <person name="de Brujin I."/>
            <person name="Lundin D."/>
            <person name="Andersson A."/>
            <person name="Bertilsson S."/>
            <person name="Dopson M."/>
        </authorList>
    </citation>
    <scope>NUCLEOTIDE SEQUENCE</scope>
    <source>
        <strain evidence="5">TM448A00866</strain>
    </source>
</reference>
<feature type="domain" description="DNA methylase N-4/N-6" evidence="4">
    <location>
        <begin position="20"/>
        <end position="213"/>
    </location>
</feature>
<dbReference type="PRINTS" id="PR00508">
    <property type="entry name" value="S21N4MTFRASE"/>
</dbReference>
<dbReference type="InterPro" id="IPR001091">
    <property type="entry name" value="RM_Methyltransferase"/>
</dbReference>
<evidence type="ECO:0000259" key="4">
    <source>
        <dbReference type="Pfam" id="PF01555"/>
    </source>
</evidence>
<keyword evidence="3 5" id="KW-0808">Transferase</keyword>
<dbReference type="InterPro" id="IPR002941">
    <property type="entry name" value="DNA_methylase_N4/N6"/>
</dbReference>
<dbReference type="Pfam" id="PF01555">
    <property type="entry name" value="N6_N4_Mtase"/>
    <property type="match status" value="1"/>
</dbReference>
<dbReference type="GO" id="GO:0003677">
    <property type="term" value="F:DNA binding"/>
    <property type="evidence" value="ECO:0007669"/>
    <property type="project" value="InterPro"/>
</dbReference>
<organism evidence="5">
    <name type="scientific">viral metagenome</name>
    <dbReference type="NCBI Taxonomy" id="1070528"/>
    <lineage>
        <taxon>unclassified sequences</taxon>
        <taxon>metagenomes</taxon>
        <taxon>organismal metagenomes</taxon>
    </lineage>
</organism>
<proteinExistence type="inferred from homology"/>
<dbReference type="InterPro" id="IPR002052">
    <property type="entry name" value="DNA_methylase_N6_adenine_CS"/>
</dbReference>